<dbReference type="Pfam" id="PF00561">
    <property type="entry name" value="Abhydrolase_1"/>
    <property type="match status" value="1"/>
</dbReference>
<dbReference type="ESTHER" id="9zzzz-g3crc8">
    <property type="family name" value="Carbon-carbon_bond_hydrolase"/>
</dbReference>
<proteinExistence type="predicted"/>
<dbReference type="Gene3D" id="3.40.50.1820">
    <property type="entry name" value="alpha/beta hydrolase"/>
    <property type="match status" value="1"/>
</dbReference>
<name>G3CRC8_9ZZZZ</name>
<dbReference type="EMBL" id="HQ156902">
    <property type="protein sequence ID" value="AEM45111.1"/>
    <property type="molecule type" value="Genomic_DNA"/>
</dbReference>
<dbReference type="InterPro" id="IPR000073">
    <property type="entry name" value="AB_hydrolase_1"/>
</dbReference>
<dbReference type="AlphaFoldDB" id="G3CRC8"/>
<accession>G3CRC8</accession>
<dbReference type="PANTHER" id="PTHR46438:SF11">
    <property type="entry name" value="LIPASE-RELATED"/>
    <property type="match status" value="1"/>
</dbReference>
<evidence type="ECO:0000313" key="2">
    <source>
        <dbReference type="EMBL" id="AEM45111.1"/>
    </source>
</evidence>
<dbReference type="PANTHER" id="PTHR46438">
    <property type="entry name" value="ALPHA/BETA-HYDROLASES SUPERFAMILY PROTEIN"/>
    <property type="match status" value="1"/>
</dbReference>
<dbReference type="InterPro" id="IPR029058">
    <property type="entry name" value="AB_hydrolase_fold"/>
</dbReference>
<dbReference type="PRINTS" id="PR00111">
    <property type="entry name" value="ABHYDROLASE"/>
</dbReference>
<reference evidence="2" key="1">
    <citation type="journal article" date="2011" name="FEMS Microbiol. Ecol.">
        <title>Identification of novel lipolytic genes and gene families by screening of metagenomic libraries derived from soil samples of the German Biodiversity Exploratories.</title>
        <authorList>
            <person name="Nacke H."/>
            <person name="Will C."/>
            <person name="Herzog S."/>
            <person name="Nowka B."/>
            <person name="Engelhaupt M."/>
            <person name="Daniel R."/>
        </authorList>
    </citation>
    <scope>NUCLEOTIDE SEQUENCE</scope>
</reference>
<evidence type="ECO:0000259" key="1">
    <source>
        <dbReference type="Pfam" id="PF00561"/>
    </source>
</evidence>
<organism evidence="2">
    <name type="scientific">uncultured organism</name>
    <dbReference type="NCBI Taxonomy" id="155900"/>
    <lineage>
        <taxon>unclassified sequences</taxon>
        <taxon>environmental samples</taxon>
    </lineage>
</organism>
<feature type="domain" description="AB hydrolase-1" evidence="1">
    <location>
        <begin position="91"/>
        <end position="318"/>
    </location>
</feature>
<protein>
    <recommendedName>
        <fullName evidence="1">AB hydrolase-1 domain-containing protein</fullName>
    </recommendedName>
</protein>
<dbReference type="SUPFAM" id="SSF53474">
    <property type="entry name" value="alpha/beta-Hydrolases"/>
    <property type="match status" value="1"/>
</dbReference>
<sequence length="333" mass="35244">MIRLLNQNLISRMTYAGAVMIVLLVISTVSLAQTAKPSAQPQPALSGGQGLTLAARVTPAAPVESQDAAPADKWATVFGAKIHYLEAGSGPVVILLHGLGGSTANWAPTIAPLAQKYRVIVPDQIGFGKSEKPMLNYRVSTLVDFLDGFYKQVGVQKATLVGNSLGGFTAAAFAIAHPEKVDKLVLVDAAGLAITGALDQKVIAGLNASTRQQVRDILSLVFYNTTPFSSDAAVDAFLASRVTAGDGYTVQRFIDSIARGEDMLDGKLGAIKHPTLIIWGREDGLTQLAMGQRFNKEIAGSQLFIIEKCGHVPQLEKAAEFNAGLLKFLAGMK</sequence>